<keyword evidence="3" id="KW-1185">Reference proteome</keyword>
<protein>
    <submittedName>
        <fullName evidence="2">Uncharacterized protein</fullName>
    </submittedName>
</protein>
<dbReference type="Proteomes" id="UP000322234">
    <property type="component" value="Unassembled WGS sequence"/>
</dbReference>
<feature type="region of interest" description="Disordered" evidence="1">
    <location>
        <begin position="80"/>
        <end position="107"/>
    </location>
</feature>
<evidence type="ECO:0000313" key="2">
    <source>
        <dbReference type="EMBL" id="MXQ79751.1"/>
    </source>
</evidence>
<name>A0A6B0QSY7_9CETA</name>
<feature type="compositionally biased region" description="Polar residues" evidence="1">
    <location>
        <begin position="98"/>
        <end position="107"/>
    </location>
</feature>
<comment type="caution">
    <text evidence="2">The sequence shown here is derived from an EMBL/GenBank/DDBJ whole genome shotgun (WGS) entry which is preliminary data.</text>
</comment>
<proteinExistence type="predicted"/>
<sequence>MLPGAESAPTVKCFSKKQYQTHIIQQLLFGRATHVKSDPSAPSFQYVSQEPRGALTVPKQMGFRFMCPLYSALSLTRVDDTRPRDSDWSLCALDPGSGPQTDWAQGR</sequence>
<dbReference type="EMBL" id="VBQZ03000002">
    <property type="protein sequence ID" value="MXQ79751.1"/>
    <property type="molecule type" value="Genomic_DNA"/>
</dbReference>
<gene>
    <name evidence="2" type="ORF">E5288_WYG007041</name>
</gene>
<evidence type="ECO:0000313" key="3">
    <source>
        <dbReference type="Proteomes" id="UP000322234"/>
    </source>
</evidence>
<organism evidence="2 3">
    <name type="scientific">Bos mutus</name>
    <name type="common">wild yak</name>
    <dbReference type="NCBI Taxonomy" id="72004"/>
    <lineage>
        <taxon>Eukaryota</taxon>
        <taxon>Metazoa</taxon>
        <taxon>Chordata</taxon>
        <taxon>Craniata</taxon>
        <taxon>Vertebrata</taxon>
        <taxon>Euteleostomi</taxon>
        <taxon>Mammalia</taxon>
        <taxon>Eutheria</taxon>
        <taxon>Laurasiatheria</taxon>
        <taxon>Artiodactyla</taxon>
        <taxon>Ruminantia</taxon>
        <taxon>Pecora</taxon>
        <taxon>Bovidae</taxon>
        <taxon>Bovinae</taxon>
        <taxon>Bos</taxon>
    </lineage>
</organism>
<reference evidence="2" key="1">
    <citation type="submission" date="2019-10" db="EMBL/GenBank/DDBJ databases">
        <title>The sequence and de novo assembly of the wild yak genome.</title>
        <authorList>
            <person name="Liu Y."/>
        </authorList>
    </citation>
    <scope>NUCLEOTIDE SEQUENCE [LARGE SCALE GENOMIC DNA]</scope>
    <source>
        <strain evidence="2">WY2019</strain>
    </source>
</reference>
<accession>A0A6B0QSY7</accession>
<evidence type="ECO:0000256" key="1">
    <source>
        <dbReference type="SAM" id="MobiDB-lite"/>
    </source>
</evidence>
<dbReference type="AlphaFoldDB" id="A0A6B0QSY7"/>